<protein>
    <submittedName>
        <fullName evidence="5">Nuclear protein DGCR14</fullName>
    </submittedName>
</protein>
<sequence>MLNSTPYSPSSILSLATTTTTNAPTTTPILTVAVQRPAQPAKVVLEEEDYVEAIEAIIERDFYPHIARLRQDNAALDAHGAAPVPLAWIRQATETGSLTPAAVILNQVRRARSNWETVTPTPDQRRVPAPSTSTGETLPPHPELNSIPTLLPLAMSAPLATGRLPGSNMSLDQFQAQYDNEDNSSFTEIIDKDNAERKRKHAWAYEAEARAQAQKQLRLRDLIGTTEGKSSPQQLTTASASASVAISAVGDPSTSPTSAQKETPNDESDSKVAIGKQPSASTTITSLASGELSSETSSLSNSRTHSNATTATTASPTDDENLQSLVKIGDSSAPSGPARLIVVPTLTDPPTAADTWHFKAKNTFMYSPDGLGSNSPPSSRLIYSEPRHIVHANTRFSEPELLKQALLNNRGYSLASSRLSTESSLAHGGE</sequence>
<dbReference type="GO" id="GO:0071013">
    <property type="term" value="C:catalytic step 2 spliceosome"/>
    <property type="evidence" value="ECO:0007669"/>
    <property type="project" value="TreeGrafter"/>
</dbReference>
<dbReference type="STRING" id="215637.A0A4P9ZR52"/>
<feature type="region of interest" description="Disordered" evidence="4">
    <location>
        <begin position="225"/>
        <end position="320"/>
    </location>
</feature>
<organism evidence="5 6">
    <name type="scientific">Dimargaris cristalligena</name>
    <dbReference type="NCBI Taxonomy" id="215637"/>
    <lineage>
        <taxon>Eukaryota</taxon>
        <taxon>Fungi</taxon>
        <taxon>Fungi incertae sedis</taxon>
        <taxon>Zoopagomycota</taxon>
        <taxon>Kickxellomycotina</taxon>
        <taxon>Dimargaritomycetes</taxon>
        <taxon>Dimargaritales</taxon>
        <taxon>Dimargaritaceae</taxon>
        <taxon>Dimargaris</taxon>
    </lineage>
</organism>
<evidence type="ECO:0000256" key="1">
    <source>
        <dbReference type="ARBA" id="ARBA00004123"/>
    </source>
</evidence>
<dbReference type="PANTHER" id="PTHR12940:SF0">
    <property type="entry name" value="SPLICING FACTOR ESS-2 HOMOLOG"/>
    <property type="match status" value="1"/>
</dbReference>
<gene>
    <name evidence="5" type="ORF">BJ085DRAFT_37155</name>
</gene>
<keyword evidence="3" id="KW-0539">Nucleus</keyword>
<feature type="compositionally biased region" description="Polar residues" evidence="4">
    <location>
        <begin position="252"/>
        <end position="262"/>
    </location>
</feature>
<accession>A0A4P9ZR52</accession>
<feature type="compositionally biased region" description="Low complexity" evidence="4">
    <location>
        <begin position="238"/>
        <end position="249"/>
    </location>
</feature>
<feature type="non-terminal residue" evidence="5">
    <location>
        <position position="430"/>
    </location>
</feature>
<dbReference type="Proteomes" id="UP000268162">
    <property type="component" value="Unassembled WGS sequence"/>
</dbReference>
<proteinExistence type="inferred from homology"/>
<keyword evidence="6" id="KW-1185">Reference proteome</keyword>
<evidence type="ECO:0000256" key="4">
    <source>
        <dbReference type="SAM" id="MobiDB-lite"/>
    </source>
</evidence>
<dbReference type="EMBL" id="ML002768">
    <property type="protein sequence ID" value="RKP35867.1"/>
    <property type="molecule type" value="Genomic_DNA"/>
</dbReference>
<name>A0A4P9ZR52_9FUNG</name>
<dbReference type="AlphaFoldDB" id="A0A4P9ZR52"/>
<feature type="compositionally biased region" description="Low complexity" evidence="4">
    <location>
        <begin position="285"/>
        <end position="316"/>
    </location>
</feature>
<dbReference type="Pfam" id="PF09751">
    <property type="entry name" value="Es2"/>
    <property type="match status" value="1"/>
</dbReference>
<dbReference type="PANTHER" id="PTHR12940">
    <property type="entry name" value="ES-2 PROTEIN - RELATED"/>
    <property type="match status" value="1"/>
</dbReference>
<evidence type="ECO:0000256" key="2">
    <source>
        <dbReference type="ARBA" id="ARBA00009072"/>
    </source>
</evidence>
<evidence type="ECO:0000313" key="5">
    <source>
        <dbReference type="EMBL" id="RKP35867.1"/>
    </source>
</evidence>
<comment type="similarity">
    <text evidence="2">Belongs to the ESS2 family.</text>
</comment>
<reference evidence="6" key="1">
    <citation type="journal article" date="2018" name="Nat. Microbiol.">
        <title>Leveraging single-cell genomics to expand the fungal tree of life.</title>
        <authorList>
            <person name="Ahrendt S.R."/>
            <person name="Quandt C.A."/>
            <person name="Ciobanu D."/>
            <person name="Clum A."/>
            <person name="Salamov A."/>
            <person name="Andreopoulos B."/>
            <person name="Cheng J.F."/>
            <person name="Woyke T."/>
            <person name="Pelin A."/>
            <person name="Henrissat B."/>
            <person name="Reynolds N.K."/>
            <person name="Benny G.L."/>
            <person name="Smith M.E."/>
            <person name="James T.Y."/>
            <person name="Grigoriev I.V."/>
        </authorList>
    </citation>
    <scope>NUCLEOTIDE SEQUENCE [LARGE SCALE GENOMIC DNA]</scope>
    <source>
        <strain evidence="6">RSA 468</strain>
    </source>
</reference>
<comment type="subcellular location">
    <subcellularLocation>
        <location evidence="1">Nucleus</location>
    </subcellularLocation>
</comment>
<feature type="region of interest" description="Disordered" evidence="4">
    <location>
        <begin position="115"/>
        <end position="142"/>
    </location>
</feature>
<evidence type="ECO:0000313" key="6">
    <source>
        <dbReference type="Proteomes" id="UP000268162"/>
    </source>
</evidence>
<dbReference type="InterPro" id="IPR019148">
    <property type="entry name" value="Nuclear_protein_DGCR14_ESS-2"/>
</dbReference>
<evidence type="ECO:0000256" key="3">
    <source>
        <dbReference type="ARBA" id="ARBA00023242"/>
    </source>
</evidence>
<feature type="compositionally biased region" description="Polar residues" evidence="4">
    <location>
        <begin position="227"/>
        <end position="237"/>
    </location>
</feature>